<feature type="transmembrane region" description="Helical" evidence="1">
    <location>
        <begin position="9"/>
        <end position="28"/>
    </location>
</feature>
<feature type="transmembrane region" description="Helical" evidence="1">
    <location>
        <begin position="133"/>
        <end position="156"/>
    </location>
</feature>
<dbReference type="AlphaFoldDB" id="A0A858RQV0"/>
<dbReference type="RefSeq" id="WP_169457507.1">
    <property type="nucleotide sequence ID" value="NZ_CP051774.1"/>
</dbReference>
<dbReference type="KEGG" id="luo:HHL09_25650"/>
<reference evidence="2 3" key="1">
    <citation type="submission" date="2020-04" db="EMBL/GenBank/DDBJ databases">
        <title>Luteolibacter sp. G-1-1-1 isolated from soil.</title>
        <authorList>
            <person name="Dahal R.H."/>
        </authorList>
    </citation>
    <scope>NUCLEOTIDE SEQUENCE [LARGE SCALE GENOMIC DNA]</scope>
    <source>
        <strain evidence="2 3">G-1-1-1</strain>
    </source>
</reference>
<sequence length="338" mass="38130">MKRSLHRSITFWSGIFVMLFILCAWWDSTRTRGTIAALPYLFTDISSALVIQRFEISSPSTGTGKRLMGSVKISEGKRESLHRLPDLDYPLMPPLEFMRGGQRGFEDMDPSYGKMSYHQLSYRMMERRPPEEWLLVLPYWVLLVAVIPVWLCLMVAREWWRRKRAEKSGLAFHRSRCFWAGALATGVLLVSWWDSLGSSTWAGAGKYYIGSSSGFVSVRRSGGSPGTGAPAAEKPFFQGGRDLIYPVESVRASASLRFLRGRGLEGSPFSEAPRATYEENAVRIIDHAPREDWAAFLPHWFLLAATVIPWTGIMIWRTSRQKTGNPETGALPEIMPGS</sequence>
<organism evidence="2 3">
    <name type="scientific">Luteolibacter luteus</name>
    <dbReference type="NCBI Taxonomy" id="2728835"/>
    <lineage>
        <taxon>Bacteria</taxon>
        <taxon>Pseudomonadati</taxon>
        <taxon>Verrucomicrobiota</taxon>
        <taxon>Verrucomicrobiia</taxon>
        <taxon>Verrucomicrobiales</taxon>
        <taxon>Verrucomicrobiaceae</taxon>
        <taxon>Luteolibacter</taxon>
    </lineage>
</organism>
<feature type="transmembrane region" description="Helical" evidence="1">
    <location>
        <begin position="177"/>
        <end position="193"/>
    </location>
</feature>
<evidence type="ECO:0000313" key="2">
    <source>
        <dbReference type="EMBL" id="QJE99021.1"/>
    </source>
</evidence>
<keyword evidence="3" id="KW-1185">Reference proteome</keyword>
<feature type="transmembrane region" description="Helical" evidence="1">
    <location>
        <begin position="297"/>
        <end position="316"/>
    </location>
</feature>
<accession>A0A858RQV0</accession>
<evidence type="ECO:0000256" key="1">
    <source>
        <dbReference type="SAM" id="Phobius"/>
    </source>
</evidence>
<gene>
    <name evidence="2" type="ORF">HHL09_25650</name>
</gene>
<protein>
    <submittedName>
        <fullName evidence="2">Uncharacterized protein</fullName>
    </submittedName>
</protein>
<proteinExistence type="predicted"/>
<keyword evidence="1" id="KW-1133">Transmembrane helix</keyword>
<keyword evidence="1" id="KW-0472">Membrane</keyword>
<name>A0A858RQV0_9BACT</name>
<evidence type="ECO:0000313" key="3">
    <source>
        <dbReference type="Proteomes" id="UP000501812"/>
    </source>
</evidence>
<dbReference type="EMBL" id="CP051774">
    <property type="protein sequence ID" value="QJE99021.1"/>
    <property type="molecule type" value="Genomic_DNA"/>
</dbReference>
<keyword evidence="1" id="KW-0812">Transmembrane</keyword>
<dbReference type="Proteomes" id="UP000501812">
    <property type="component" value="Chromosome"/>
</dbReference>